<proteinExistence type="predicted"/>
<evidence type="ECO:0000313" key="1">
    <source>
        <dbReference type="EMBL" id="MBB1061950.1"/>
    </source>
</evidence>
<dbReference type="Proteomes" id="UP000523196">
    <property type="component" value="Unassembled WGS sequence"/>
</dbReference>
<organism evidence="1 2">
    <name type="scientific">Marilutibacter spongiae</name>
    <dbReference type="NCBI Taxonomy" id="2025720"/>
    <lineage>
        <taxon>Bacteria</taxon>
        <taxon>Pseudomonadati</taxon>
        <taxon>Pseudomonadota</taxon>
        <taxon>Gammaproteobacteria</taxon>
        <taxon>Lysobacterales</taxon>
        <taxon>Lysobacteraceae</taxon>
        <taxon>Marilutibacter</taxon>
    </lineage>
</organism>
<dbReference type="AlphaFoldDB" id="A0A7W3Y7D0"/>
<gene>
    <name evidence="1" type="ORF">H4F98_15360</name>
</gene>
<keyword evidence="2" id="KW-1185">Reference proteome</keyword>
<comment type="caution">
    <text evidence="1">The sequence shown here is derived from an EMBL/GenBank/DDBJ whole genome shotgun (WGS) entry which is preliminary data.</text>
</comment>
<name>A0A7W3Y7D0_9GAMM</name>
<dbReference type="RefSeq" id="WP_182688713.1">
    <property type="nucleotide sequence ID" value="NZ_JACHTF010000021.1"/>
</dbReference>
<evidence type="ECO:0000313" key="2">
    <source>
        <dbReference type="Proteomes" id="UP000523196"/>
    </source>
</evidence>
<dbReference type="EMBL" id="JACHTF010000021">
    <property type="protein sequence ID" value="MBB1061950.1"/>
    <property type="molecule type" value="Genomic_DNA"/>
</dbReference>
<sequence>MYSKGEMISLLKWKGPGSRSEPLEHLYAVGDSIDWADGQFLASVAIRNFNLGDDDEAIRLIDLADQVSEGDREVLKAKAFIYYSSNLFSPSEVLSVLERVIPSNQWIRDFSSQVARNDRSSIVFQGLNTEWERAILEQGL</sequence>
<accession>A0A7W3Y7D0</accession>
<reference evidence="1 2" key="1">
    <citation type="submission" date="2020-08" db="EMBL/GenBank/DDBJ databases">
        <authorList>
            <person name="Xu S."/>
            <person name="Li A."/>
        </authorList>
    </citation>
    <scope>NUCLEOTIDE SEQUENCE [LARGE SCALE GENOMIC DNA]</scope>
    <source>
        <strain evidence="1 2">119BY6-57</strain>
    </source>
</reference>
<protein>
    <submittedName>
        <fullName evidence="1">Uncharacterized protein</fullName>
    </submittedName>
</protein>